<dbReference type="Proteomes" id="UP000623795">
    <property type="component" value="Unassembled WGS sequence"/>
</dbReference>
<evidence type="ECO:0000256" key="1">
    <source>
        <dbReference type="ARBA" id="ARBA00004141"/>
    </source>
</evidence>
<sequence length="658" mass="72846">MDRLLEQLGNPEYDELAQWKALIGHLRPPRANDAAGAETRLLRLIDTLKSRPELRQRLSDALRRMFRERKQVSLYASSGLLPSTGFFSETARRISGRLLPDYIDTAYMKDVLAVLFWRPDDEVWVNAVSDELWCELIRTLLGDETPVSEIDGRELPGAIAEILEALRVLSYHASAIGLDPEFIRIDPDLEEHESAFLAQNAELVAYIRHYAQWWATSSTLVEDEKHVQVMLDQCEEVLQRIRRRAAKLGTSLTLTFKLERLLQHLRRMGRLVQLLAGLRKRRMLADVAPQIVDLFKELVRAECRKHRLSDYLGKNVELLSRRMTESASKTGEHYITSTRREYFGILGSAALGGFIIALMAAFKLVLAKQGHAPLTAALTFCLNYGIGFVIIHVIGGTVATKQPAMTANAIAASIGETRGKTRDLDNLVELIARTIRSQLAAIVGNIGIAIPVATALGVIVYATTGTHFVTPEKARALLDEIDPAGGAVIFAAIAGVCLFLSGLISGYYDNLCAYGRIPERLLQLRWARRILGSRRMERIAAYVENNLGALAGNFFFGFLLGGVTALGVLLGLPLDIRHIAFSSAYVGYAGVGLDFALGWKAAALAATGVALIGLTNLAVSFSLTLYVAMRARRITFAQGRTLVWMTLRRFVTRPQDFL</sequence>
<feature type="transmembrane region" description="Helical" evidence="5">
    <location>
        <begin position="374"/>
        <end position="395"/>
    </location>
</feature>
<accession>A0ABX1Q4F2</accession>
<dbReference type="InterPro" id="IPR023271">
    <property type="entry name" value="Aquaporin-like"/>
</dbReference>
<evidence type="ECO:0000256" key="3">
    <source>
        <dbReference type="ARBA" id="ARBA00022989"/>
    </source>
</evidence>
<evidence type="ECO:0000313" key="6">
    <source>
        <dbReference type="EMBL" id="NMG45231.1"/>
    </source>
</evidence>
<keyword evidence="3 5" id="KW-1133">Transmembrane helix</keyword>
<evidence type="ECO:0000256" key="4">
    <source>
        <dbReference type="ARBA" id="ARBA00023136"/>
    </source>
</evidence>
<proteinExistence type="predicted"/>
<feature type="transmembrane region" description="Helical" evidence="5">
    <location>
        <begin position="484"/>
        <end position="508"/>
    </location>
</feature>
<comment type="subcellular location">
    <subcellularLocation>
        <location evidence="1">Membrane</location>
        <topology evidence="1">Multi-pass membrane protein</topology>
    </subcellularLocation>
</comment>
<keyword evidence="2 5" id="KW-0812">Transmembrane</keyword>
<organism evidence="6 7">
    <name type="scientific">Aromatoleum toluvorans</name>
    <dbReference type="NCBI Taxonomy" id="92002"/>
    <lineage>
        <taxon>Bacteria</taxon>
        <taxon>Pseudomonadati</taxon>
        <taxon>Pseudomonadota</taxon>
        <taxon>Betaproteobacteria</taxon>
        <taxon>Rhodocyclales</taxon>
        <taxon>Rhodocyclaceae</taxon>
        <taxon>Aromatoleum</taxon>
    </lineage>
</organism>
<feature type="transmembrane region" description="Helical" evidence="5">
    <location>
        <begin position="342"/>
        <end position="362"/>
    </location>
</feature>
<dbReference type="RefSeq" id="WP_169257074.1">
    <property type="nucleotide sequence ID" value="NZ_WTVN01000027.1"/>
</dbReference>
<dbReference type="Gene3D" id="1.20.1080.10">
    <property type="entry name" value="Glycerol uptake facilitator protein"/>
    <property type="match status" value="1"/>
</dbReference>
<keyword evidence="4 5" id="KW-0472">Membrane</keyword>
<gene>
    <name evidence="6" type="ORF">GPA22_16055</name>
</gene>
<dbReference type="InterPro" id="IPR011385">
    <property type="entry name" value="Site-sp_rcmbase"/>
</dbReference>
<dbReference type="EMBL" id="WTVN01000027">
    <property type="protein sequence ID" value="NMG45231.1"/>
    <property type="molecule type" value="Genomic_DNA"/>
</dbReference>
<feature type="transmembrane region" description="Helical" evidence="5">
    <location>
        <begin position="554"/>
        <end position="572"/>
    </location>
</feature>
<comment type="caution">
    <text evidence="6">The sequence shown here is derived from an EMBL/GenBank/DDBJ whole genome shotgun (WGS) entry which is preliminary data.</text>
</comment>
<evidence type="ECO:0000256" key="5">
    <source>
        <dbReference type="SAM" id="Phobius"/>
    </source>
</evidence>
<evidence type="ECO:0000313" key="7">
    <source>
        <dbReference type="Proteomes" id="UP000623795"/>
    </source>
</evidence>
<name>A0ABX1Q4F2_9RHOO</name>
<evidence type="ECO:0000256" key="2">
    <source>
        <dbReference type="ARBA" id="ARBA00022692"/>
    </source>
</evidence>
<keyword evidence="7" id="KW-1185">Reference proteome</keyword>
<dbReference type="PIRSF" id="PIRSF015380">
    <property type="entry name" value="Site-sp_rcmb"/>
    <property type="match status" value="1"/>
</dbReference>
<reference evidence="6 7" key="1">
    <citation type="submission" date="2019-12" db="EMBL/GenBank/DDBJ databases">
        <title>Comparative genomics gives insights into the taxonomy of the Azoarcus-Aromatoleum group and reveals separate origins of nif in the plant-associated Azoarcus and non-plant-associated Aromatoleum sub-groups.</title>
        <authorList>
            <person name="Lafos M."/>
            <person name="Maluk M."/>
            <person name="Batista M."/>
            <person name="Junghare M."/>
            <person name="Carmona M."/>
            <person name="Faoro H."/>
            <person name="Cruz L.M."/>
            <person name="Battistoni F."/>
            <person name="De Souza E."/>
            <person name="Pedrosa F."/>
            <person name="Chen W.-M."/>
            <person name="Poole P.S."/>
            <person name="Dixon R.A."/>
            <person name="James E.K."/>
        </authorList>
    </citation>
    <scope>NUCLEOTIDE SEQUENCE [LARGE SCALE GENOMIC DNA]</scope>
    <source>
        <strain evidence="6 7">Td21</strain>
    </source>
</reference>
<feature type="transmembrane region" description="Helical" evidence="5">
    <location>
        <begin position="605"/>
        <end position="628"/>
    </location>
</feature>
<feature type="transmembrane region" description="Helical" evidence="5">
    <location>
        <begin position="439"/>
        <end position="463"/>
    </location>
</feature>
<protein>
    <submittedName>
        <fullName evidence="6">Preprotein translocase subunit TatB</fullName>
    </submittedName>
</protein>
<dbReference type="Pfam" id="PF10136">
    <property type="entry name" value="SpecificRecomb"/>
    <property type="match status" value="1"/>
</dbReference>
<feature type="non-terminal residue" evidence="6">
    <location>
        <position position="658"/>
    </location>
</feature>